<keyword evidence="3" id="KW-1185">Reference proteome</keyword>
<dbReference type="AlphaFoldDB" id="A0A7X9P3M5"/>
<evidence type="ECO:0000313" key="3">
    <source>
        <dbReference type="Proteomes" id="UP000576082"/>
    </source>
</evidence>
<protein>
    <submittedName>
        <fullName evidence="2">DUF2807 domain-containing protein</fullName>
    </submittedName>
</protein>
<dbReference type="PANTHER" id="PTHR39200:SF1">
    <property type="entry name" value="AUTO-TRANSPORTER ADHESIN HEAD GIN DOMAIN-CONTAINING PROTEIN-RELATED"/>
    <property type="match status" value="1"/>
</dbReference>
<dbReference type="EMBL" id="JABANE010000016">
    <property type="protein sequence ID" value="NME67887.1"/>
    <property type="molecule type" value="Genomic_DNA"/>
</dbReference>
<evidence type="ECO:0000259" key="1">
    <source>
        <dbReference type="Pfam" id="PF10988"/>
    </source>
</evidence>
<dbReference type="PANTHER" id="PTHR39200">
    <property type="entry name" value="HYPOTHETICAL EXPORTED PROTEIN"/>
    <property type="match status" value="1"/>
</dbReference>
<feature type="domain" description="Putative auto-transporter adhesin head GIN" evidence="1">
    <location>
        <begin position="41"/>
        <end position="140"/>
    </location>
</feature>
<organism evidence="2 3">
    <name type="scientific">Flammeovirga aprica JL-4</name>
    <dbReference type="NCBI Taxonomy" id="694437"/>
    <lineage>
        <taxon>Bacteria</taxon>
        <taxon>Pseudomonadati</taxon>
        <taxon>Bacteroidota</taxon>
        <taxon>Cytophagia</taxon>
        <taxon>Cytophagales</taxon>
        <taxon>Flammeovirgaceae</taxon>
        <taxon>Flammeovirga</taxon>
    </lineage>
</organism>
<dbReference type="Proteomes" id="UP000576082">
    <property type="component" value="Unassembled WGS sequence"/>
</dbReference>
<proteinExistence type="predicted"/>
<accession>A0A7X9P3M5</accession>
<feature type="domain" description="Putative auto-transporter adhesin head GIN" evidence="1">
    <location>
        <begin position="144"/>
        <end position="240"/>
    </location>
</feature>
<name>A0A7X9P3M5_9BACT</name>
<evidence type="ECO:0000313" key="2">
    <source>
        <dbReference type="EMBL" id="NME67887.1"/>
    </source>
</evidence>
<gene>
    <name evidence="2" type="ORF">HHU12_07925</name>
</gene>
<reference evidence="2 3" key="1">
    <citation type="submission" date="2020-04" db="EMBL/GenBank/DDBJ databases">
        <title>Flammeovirga sp. SR4, a novel species isolated from seawater.</title>
        <authorList>
            <person name="Wang X."/>
        </authorList>
    </citation>
    <scope>NUCLEOTIDE SEQUENCE [LARGE SCALE GENOMIC DNA]</scope>
    <source>
        <strain evidence="2 3">ATCC 23126</strain>
    </source>
</reference>
<comment type="caution">
    <text evidence="2">The sequence shown here is derived from an EMBL/GenBank/DDBJ whole genome shotgun (WGS) entry which is preliminary data.</text>
</comment>
<dbReference type="RefSeq" id="WP_169656208.1">
    <property type="nucleotide sequence ID" value="NZ_JABANE010000016.1"/>
</dbReference>
<dbReference type="InterPro" id="IPR021255">
    <property type="entry name" value="DUF2807"/>
</dbReference>
<dbReference type="Pfam" id="PF10988">
    <property type="entry name" value="DUF2807"/>
    <property type="match status" value="2"/>
</dbReference>
<sequence length="244" mass="25976">MRNLILILLSSIVLFSSCNISENVAGSPKKTFDLEIEETITGIELNLAGDVVIDQSDNQSATVVTQQEVMDHLSYNVRNGILFIDFEKNFKNYDFNLYLNVASLNRVNVNGSGKAVVYNLQSDELALKIAGSGDITVEDASQVANTIDIKLDGSGNINVEKITTNTVTATRSGSGDISLYGTNNALNAKLEGSGDLNADQLISKDVSVTNAGSGNVHVHCDGVLYIRNSGSGTVKVEGDPTSIL</sequence>
<dbReference type="PROSITE" id="PS51257">
    <property type="entry name" value="PROKAR_LIPOPROTEIN"/>
    <property type="match status" value="1"/>
</dbReference>
<dbReference type="Gene3D" id="2.160.20.120">
    <property type="match status" value="1"/>
</dbReference>